<dbReference type="Gene3D" id="3.30.70.20">
    <property type="match status" value="2"/>
</dbReference>
<dbReference type="GO" id="GO:0051539">
    <property type="term" value="F:4 iron, 4 sulfur cluster binding"/>
    <property type="evidence" value="ECO:0007669"/>
    <property type="project" value="UniProtKB-KW"/>
</dbReference>
<feature type="domain" description="4Fe-4S ferredoxin-type" evidence="5">
    <location>
        <begin position="84"/>
        <end position="113"/>
    </location>
</feature>
<dbReference type="PANTHER" id="PTHR43177:SF3">
    <property type="entry name" value="PROTEIN NRFC HOMOLOG"/>
    <property type="match status" value="1"/>
</dbReference>
<dbReference type="STRING" id="1121409.SAMN02745124_00711"/>
<keyword evidence="2" id="KW-0479">Metal-binding</keyword>
<keyword evidence="1" id="KW-0004">4Fe-4S</keyword>
<dbReference type="RefSeq" id="WP_073373453.1">
    <property type="nucleotide sequence ID" value="NZ_FQXS01000003.1"/>
</dbReference>
<keyword evidence="4" id="KW-0411">Iron-sulfur</keyword>
<dbReference type="InterPro" id="IPR017900">
    <property type="entry name" value="4Fe4S_Fe_S_CS"/>
</dbReference>
<dbReference type="PROSITE" id="PS51379">
    <property type="entry name" value="4FE4S_FER_2"/>
    <property type="match status" value="3"/>
</dbReference>
<proteinExistence type="predicted"/>
<dbReference type="Proteomes" id="UP000184139">
    <property type="component" value="Unassembled WGS sequence"/>
</dbReference>
<organism evidence="6 7">
    <name type="scientific">Desulfofustis glycolicus DSM 9705</name>
    <dbReference type="NCBI Taxonomy" id="1121409"/>
    <lineage>
        <taxon>Bacteria</taxon>
        <taxon>Pseudomonadati</taxon>
        <taxon>Thermodesulfobacteriota</taxon>
        <taxon>Desulfobulbia</taxon>
        <taxon>Desulfobulbales</taxon>
        <taxon>Desulfocapsaceae</taxon>
        <taxon>Desulfofustis</taxon>
    </lineage>
</organism>
<evidence type="ECO:0000256" key="3">
    <source>
        <dbReference type="ARBA" id="ARBA00023004"/>
    </source>
</evidence>
<name>A0A1M5TGF7_9BACT</name>
<keyword evidence="3" id="KW-0408">Iron</keyword>
<protein>
    <submittedName>
        <fullName evidence="6">Prokaryotic molybdopterin-containing oxidoreductase family, iron-sulfur binding subunit</fullName>
    </submittedName>
</protein>
<evidence type="ECO:0000313" key="7">
    <source>
        <dbReference type="Proteomes" id="UP000184139"/>
    </source>
</evidence>
<dbReference type="Pfam" id="PF13247">
    <property type="entry name" value="Fer4_11"/>
    <property type="match status" value="2"/>
</dbReference>
<keyword evidence="7" id="KW-1185">Reference proteome</keyword>
<reference evidence="6 7" key="1">
    <citation type="submission" date="2016-11" db="EMBL/GenBank/DDBJ databases">
        <authorList>
            <person name="Jaros S."/>
            <person name="Januszkiewicz K."/>
            <person name="Wedrychowicz H."/>
        </authorList>
    </citation>
    <scope>NUCLEOTIDE SEQUENCE [LARGE SCALE GENOMIC DNA]</scope>
    <source>
        <strain evidence="6 7">DSM 9705</strain>
    </source>
</reference>
<evidence type="ECO:0000256" key="2">
    <source>
        <dbReference type="ARBA" id="ARBA00022723"/>
    </source>
</evidence>
<evidence type="ECO:0000259" key="5">
    <source>
        <dbReference type="PROSITE" id="PS51379"/>
    </source>
</evidence>
<dbReference type="AlphaFoldDB" id="A0A1M5TGF7"/>
<evidence type="ECO:0000256" key="1">
    <source>
        <dbReference type="ARBA" id="ARBA00022485"/>
    </source>
</evidence>
<sequence>MKMGMVIDLEKCIGCRSCMVACKQHNAQPPNTWWNRVFTPGSHRHLTPPAKGVEYFLPVHCQHCENAPCEKVCPVGATYHAEDGAVLIDFERCIGCRYCMSACPYGVRQFNWEDPETAHQRAGYQEDYRFGYPEDHRHHGRLVYTPLRPKGVVEKCTFCAQYRDRGELPACVRGCPGKARFVGNLDDPDSEVSLMVKNRSGFSLLPEKGTKPTVFYLPPKVKEV</sequence>
<dbReference type="PANTHER" id="PTHR43177">
    <property type="entry name" value="PROTEIN NRFC"/>
    <property type="match status" value="1"/>
</dbReference>
<dbReference type="InterPro" id="IPR017896">
    <property type="entry name" value="4Fe4S_Fe-S-bd"/>
</dbReference>
<dbReference type="GO" id="GO:0046872">
    <property type="term" value="F:metal ion binding"/>
    <property type="evidence" value="ECO:0007669"/>
    <property type="project" value="UniProtKB-KW"/>
</dbReference>
<feature type="domain" description="4Fe-4S ferredoxin-type" evidence="5">
    <location>
        <begin position="3"/>
        <end position="32"/>
    </location>
</feature>
<dbReference type="PROSITE" id="PS00198">
    <property type="entry name" value="4FE4S_FER_1"/>
    <property type="match status" value="1"/>
</dbReference>
<dbReference type="EMBL" id="FQXS01000003">
    <property type="protein sequence ID" value="SHH49915.1"/>
    <property type="molecule type" value="Genomic_DNA"/>
</dbReference>
<accession>A0A1M5TGF7</accession>
<evidence type="ECO:0000313" key="6">
    <source>
        <dbReference type="EMBL" id="SHH49915.1"/>
    </source>
</evidence>
<dbReference type="InterPro" id="IPR050954">
    <property type="entry name" value="ET_IronSulfur_Cluster-Binding"/>
</dbReference>
<feature type="domain" description="4Fe-4S ferredoxin-type" evidence="5">
    <location>
        <begin position="52"/>
        <end position="83"/>
    </location>
</feature>
<gene>
    <name evidence="6" type="ORF">SAMN02745124_00711</name>
</gene>
<dbReference type="SUPFAM" id="SSF54862">
    <property type="entry name" value="4Fe-4S ferredoxins"/>
    <property type="match status" value="1"/>
</dbReference>
<dbReference type="CDD" id="cd10551">
    <property type="entry name" value="PsrB"/>
    <property type="match status" value="1"/>
</dbReference>
<dbReference type="OrthoDB" id="9789030at2"/>
<dbReference type="Pfam" id="PF12797">
    <property type="entry name" value="Fer4_2"/>
    <property type="match status" value="1"/>
</dbReference>
<evidence type="ECO:0000256" key="4">
    <source>
        <dbReference type="ARBA" id="ARBA00023014"/>
    </source>
</evidence>